<dbReference type="Gene3D" id="1.25.40.20">
    <property type="entry name" value="Ankyrin repeat-containing domain"/>
    <property type="match status" value="3"/>
</dbReference>
<dbReference type="Gene3D" id="3.40.50.300">
    <property type="entry name" value="P-loop containing nucleotide triphosphate hydrolases"/>
    <property type="match status" value="1"/>
</dbReference>
<sequence>MDRSAKRQKLDHSTEPDLEPRSDTPYGFLPRSGQQPNHFDGQGIQNAGHLAAARDINITHHSHARDFGRQDHERREERRRVLLESLRFAQMDARRVSIKKAHGKTCRWFLKDPEYLQWSKNRVTHNPGGFLWIKGKPGAGKSTLMKLLLTQTQRAQPKSTLHFFFNARGSELEKTTLGLYRSLLLQLLEMHTNLQGVLDKVPADHHQWSVELLTELFDEAVEGLGEACVVCLIDALDECPEKEVREMITHLSGLCDTVNRLHICFASRHYPHITINKGRSIILEDKEEHGQDISSYVGSALRIGIGKTVDDIKSDLQEKSSGVFMWVVLVVDILNREWDAGRKHGLRKRLQQIPGDLHTLFHDILTRDTNNGPGLLLCIQWVLFAKQPLTPKQLYFAILSGVEPESLVDCHSEEITNDDIAKFVLHNSKGLAESTKSKLPTIQFIHESVRDFLLKDDGLQAVWPAAGSNLHGKSHEVLKQACLTYLNSEPVAHLCIPVDMPKASSVDANKAREDADRDLPFLEYANQAVLYHADMAQSDGHNQVEFLNSFPLAQWVLHHNLFERRQIRRYTTAVSLRYILAENNLGALIHAQSTTQSCLEVEDERYGIPLFAALATKSANAVQALIETEQLREEANPYLENDPVQTSDYEDWCGAFSRGFSFSRQKGVMSHLAEVGDEKLLKVLCTCEHFDATSMDKQRRYPLLYAIERNHIGMVTLLIKQGANVNGTPDLRLTPLAKASEEGKIDIVRLLIDYGADINGQNDRYITPLYLALREGYISIAKLLIEQGADVNLGMPAYSPLIIASLLGHLDMARLLLKQGANINAVDDVGQTSLTKVSSTGRIDMVEFLVEQGADVNKNGNGRYGIPGSTPIYLASCHGHVEIIRYLIEQGAAVNTDNLGGPLLNASTNGHIDAVKLLLDHGANVDGSSAGSPREAALARGHMDVVVLLDERGASR</sequence>
<dbReference type="Pfam" id="PF12796">
    <property type="entry name" value="Ank_2"/>
    <property type="match status" value="3"/>
</dbReference>
<feature type="domain" description="Nephrocystin 3-like N-terminal" evidence="4">
    <location>
        <begin position="105"/>
        <end position="268"/>
    </location>
</feature>
<proteinExistence type="predicted"/>
<feature type="repeat" description="ANK" evidence="2">
    <location>
        <begin position="731"/>
        <end position="763"/>
    </location>
</feature>
<dbReference type="SUPFAM" id="SSF48403">
    <property type="entry name" value="Ankyrin repeat"/>
    <property type="match status" value="1"/>
</dbReference>
<feature type="region of interest" description="Disordered" evidence="3">
    <location>
        <begin position="1"/>
        <end position="44"/>
    </location>
</feature>
<dbReference type="Pfam" id="PF24883">
    <property type="entry name" value="NPHP3_N"/>
    <property type="match status" value="1"/>
</dbReference>
<gene>
    <name evidence="5" type="ORF">PGQ11_015518</name>
</gene>
<dbReference type="EMBL" id="JAPCWZ010000010">
    <property type="protein sequence ID" value="KAK8849038.1"/>
    <property type="molecule type" value="Genomic_DNA"/>
</dbReference>
<feature type="compositionally biased region" description="Basic and acidic residues" evidence="3">
    <location>
        <begin position="1"/>
        <end position="22"/>
    </location>
</feature>
<dbReference type="InterPro" id="IPR036770">
    <property type="entry name" value="Ankyrin_rpt-contain_sf"/>
</dbReference>
<dbReference type="InterPro" id="IPR002110">
    <property type="entry name" value="Ankyrin_rpt"/>
</dbReference>
<evidence type="ECO:0000313" key="6">
    <source>
        <dbReference type="Proteomes" id="UP001390339"/>
    </source>
</evidence>
<protein>
    <submittedName>
        <fullName evidence="5">Pfs NB-ARC and Ankyrin domain protein</fullName>
    </submittedName>
</protein>
<dbReference type="SMART" id="SM00248">
    <property type="entry name" value="ANK"/>
    <property type="match status" value="7"/>
</dbReference>
<evidence type="ECO:0000256" key="2">
    <source>
        <dbReference type="PROSITE-ProRule" id="PRU00023"/>
    </source>
</evidence>
<name>A0ABR2HLM1_9PEZI</name>
<evidence type="ECO:0000256" key="1">
    <source>
        <dbReference type="ARBA" id="ARBA00022737"/>
    </source>
</evidence>
<dbReference type="PANTHER" id="PTHR10039">
    <property type="entry name" value="AMELOGENIN"/>
    <property type="match status" value="1"/>
</dbReference>
<organism evidence="5 6">
    <name type="scientific">Apiospora arundinis</name>
    <dbReference type="NCBI Taxonomy" id="335852"/>
    <lineage>
        <taxon>Eukaryota</taxon>
        <taxon>Fungi</taxon>
        <taxon>Dikarya</taxon>
        <taxon>Ascomycota</taxon>
        <taxon>Pezizomycotina</taxon>
        <taxon>Sordariomycetes</taxon>
        <taxon>Xylariomycetidae</taxon>
        <taxon>Amphisphaeriales</taxon>
        <taxon>Apiosporaceae</taxon>
        <taxon>Apiospora</taxon>
    </lineage>
</organism>
<dbReference type="SUPFAM" id="SSF52540">
    <property type="entry name" value="P-loop containing nucleoside triphosphate hydrolases"/>
    <property type="match status" value="1"/>
</dbReference>
<feature type="repeat" description="ANK" evidence="2">
    <location>
        <begin position="829"/>
        <end position="861"/>
    </location>
</feature>
<reference evidence="5 6" key="1">
    <citation type="journal article" date="2024" name="IMA Fungus">
        <title>Apiospora arundinis, a panoply of carbohydrate-active enzymes and secondary metabolites.</title>
        <authorList>
            <person name="Sorensen T."/>
            <person name="Petersen C."/>
            <person name="Muurmann A.T."/>
            <person name="Christiansen J.V."/>
            <person name="Brundto M.L."/>
            <person name="Overgaard C.K."/>
            <person name="Boysen A.T."/>
            <person name="Wollenberg R.D."/>
            <person name="Larsen T.O."/>
            <person name="Sorensen J.L."/>
            <person name="Nielsen K.L."/>
            <person name="Sondergaard T.E."/>
        </authorList>
    </citation>
    <scope>NUCLEOTIDE SEQUENCE [LARGE SCALE GENOMIC DNA]</scope>
    <source>
        <strain evidence="5 6">AAU 773</strain>
    </source>
</reference>
<comment type="caution">
    <text evidence="5">The sequence shown here is derived from an EMBL/GenBank/DDBJ whole genome shotgun (WGS) entry which is preliminary data.</text>
</comment>
<keyword evidence="6" id="KW-1185">Reference proteome</keyword>
<evidence type="ECO:0000259" key="4">
    <source>
        <dbReference type="Pfam" id="PF24883"/>
    </source>
</evidence>
<feature type="repeat" description="ANK" evidence="2">
    <location>
        <begin position="796"/>
        <end position="828"/>
    </location>
</feature>
<keyword evidence="1" id="KW-0677">Repeat</keyword>
<dbReference type="InterPro" id="IPR027417">
    <property type="entry name" value="P-loop_NTPase"/>
</dbReference>
<dbReference type="PROSITE" id="PS50088">
    <property type="entry name" value="ANK_REPEAT"/>
    <property type="match status" value="7"/>
</dbReference>
<accession>A0ABR2HLM1</accession>
<feature type="repeat" description="ANK" evidence="2">
    <location>
        <begin position="698"/>
        <end position="730"/>
    </location>
</feature>
<evidence type="ECO:0000256" key="3">
    <source>
        <dbReference type="SAM" id="MobiDB-lite"/>
    </source>
</evidence>
<feature type="repeat" description="ANK" evidence="2">
    <location>
        <begin position="764"/>
        <end position="792"/>
    </location>
</feature>
<dbReference type="PRINTS" id="PR01415">
    <property type="entry name" value="ANKYRIN"/>
</dbReference>
<evidence type="ECO:0000313" key="5">
    <source>
        <dbReference type="EMBL" id="KAK8849038.1"/>
    </source>
</evidence>
<dbReference type="PANTHER" id="PTHR10039:SF5">
    <property type="entry name" value="NACHT DOMAIN-CONTAINING PROTEIN"/>
    <property type="match status" value="1"/>
</dbReference>
<feature type="repeat" description="ANK" evidence="2">
    <location>
        <begin position="898"/>
        <end position="930"/>
    </location>
</feature>
<keyword evidence="2" id="KW-0040">ANK repeat</keyword>
<dbReference type="PROSITE" id="PS50297">
    <property type="entry name" value="ANK_REP_REGION"/>
    <property type="match status" value="7"/>
</dbReference>
<feature type="repeat" description="ANK" evidence="2">
    <location>
        <begin position="867"/>
        <end position="899"/>
    </location>
</feature>
<dbReference type="Proteomes" id="UP001390339">
    <property type="component" value="Unassembled WGS sequence"/>
</dbReference>
<dbReference type="InterPro" id="IPR056884">
    <property type="entry name" value="NPHP3-like_N"/>
</dbReference>